<evidence type="ECO:0000256" key="5">
    <source>
        <dbReference type="ARBA" id="ARBA00022840"/>
    </source>
</evidence>
<dbReference type="InterPro" id="IPR050304">
    <property type="entry name" value="MT-severing_AAA_ATPase"/>
</dbReference>
<proteinExistence type="predicted"/>
<feature type="region of interest" description="Disordered" evidence="8">
    <location>
        <begin position="19"/>
        <end position="54"/>
    </location>
</feature>
<dbReference type="GO" id="GO:0005874">
    <property type="term" value="C:microtubule"/>
    <property type="evidence" value="ECO:0007669"/>
    <property type="project" value="UniProtKB-KW"/>
</dbReference>
<evidence type="ECO:0000313" key="9">
    <source>
        <dbReference type="EMBL" id="KAG5459719.1"/>
    </source>
</evidence>
<keyword evidence="5" id="KW-0067">ATP-binding</keyword>
<evidence type="ECO:0000256" key="4">
    <source>
        <dbReference type="ARBA" id="ARBA00022741"/>
    </source>
</evidence>
<keyword evidence="6" id="KW-0206">Cytoskeleton</keyword>
<feature type="compositionally biased region" description="Low complexity" evidence="8">
    <location>
        <begin position="27"/>
        <end position="41"/>
    </location>
</feature>
<dbReference type="GO" id="GO:0005524">
    <property type="term" value="F:ATP binding"/>
    <property type="evidence" value="ECO:0007669"/>
    <property type="project" value="UniProtKB-KW"/>
</dbReference>
<dbReference type="GO" id="GO:0005819">
    <property type="term" value="C:spindle"/>
    <property type="evidence" value="ECO:0007669"/>
    <property type="project" value="UniProtKB-SubCell"/>
</dbReference>
<keyword evidence="3" id="KW-0493">Microtubule</keyword>
<dbReference type="Gene3D" id="3.40.50.300">
    <property type="entry name" value="P-loop containing nucleotide triphosphate hydrolases"/>
    <property type="match status" value="1"/>
</dbReference>
<protein>
    <submittedName>
        <fullName evidence="9">Uncharacterized protein</fullName>
    </submittedName>
</protein>
<keyword evidence="10" id="KW-1185">Reference proteome</keyword>
<accession>A0A8H7ZUH5</accession>
<keyword evidence="4" id="KW-0547">Nucleotide-binding</keyword>
<comment type="subcellular location">
    <subcellularLocation>
        <location evidence="1">Cytoplasm</location>
        <location evidence="1">Cytoskeleton</location>
        <location evidence="1">Spindle</location>
    </subcellularLocation>
</comment>
<evidence type="ECO:0000256" key="7">
    <source>
        <dbReference type="ARBA" id="ARBA00023235"/>
    </source>
</evidence>
<dbReference type="GO" id="GO:0016853">
    <property type="term" value="F:isomerase activity"/>
    <property type="evidence" value="ECO:0007669"/>
    <property type="project" value="UniProtKB-KW"/>
</dbReference>
<gene>
    <name evidence="9" type="ORF">BJ554DRAFT_8327</name>
</gene>
<keyword evidence="2" id="KW-0963">Cytoplasm</keyword>
<organism evidence="9 10">
    <name type="scientific">Olpidium bornovanus</name>
    <dbReference type="NCBI Taxonomy" id="278681"/>
    <lineage>
        <taxon>Eukaryota</taxon>
        <taxon>Fungi</taxon>
        <taxon>Fungi incertae sedis</taxon>
        <taxon>Olpidiomycota</taxon>
        <taxon>Olpidiomycotina</taxon>
        <taxon>Olpidiomycetes</taxon>
        <taxon>Olpidiales</taxon>
        <taxon>Olpidiaceae</taxon>
        <taxon>Olpidium</taxon>
    </lineage>
</organism>
<evidence type="ECO:0000256" key="2">
    <source>
        <dbReference type="ARBA" id="ARBA00022490"/>
    </source>
</evidence>
<evidence type="ECO:0000256" key="8">
    <source>
        <dbReference type="SAM" id="MobiDB-lite"/>
    </source>
</evidence>
<dbReference type="PANTHER" id="PTHR23074:SF78">
    <property type="entry name" value="KATANIN P60 ATPASE-CONTAINING SUBUNIT A-LIKE 2"/>
    <property type="match status" value="1"/>
</dbReference>
<dbReference type="EMBL" id="JAEFCI010006393">
    <property type="protein sequence ID" value="KAG5459719.1"/>
    <property type="molecule type" value="Genomic_DNA"/>
</dbReference>
<evidence type="ECO:0000313" key="10">
    <source>
        <dbReference type="Proteomes" id="UP000673691"/>
    </source>
</evidence>
<feature type="non-terminal residue" evidence="9">
    <location>
        <position position="1"/>
    </location>
</feature>
<dbReference type="InterPro" id="IPR027417">
    <property type="entry name" value="P-loop_NTPase"/>
</dbReference>
<dbReference type="PANTHER" id="PTHR23074">
    <property type="entry name" value="AAA DOMAIN-CONTAINING"/>
    <property type="match status" value="1"/>
</dbReference>
<evidence type="ECO:0000256" key="1">
    <source>
        <dbReference type="ARBA" id="ARBA00004186"/>
    </source>
</evidence>
<evidence type="ECO:0000256" key="6">
    <source>
        <dbReference type="ARBA" id="ARBA00023212"/>
    </source>
</evidence>
<evidence type="ECO:0000256" key="3">
    <source>
        <dbReference type="ARBA" id="ARBA00022701"/>
    </source>
</evidence>
<name>A0A8H7ZUH5_9FUNG</name>
<reference evidence="9 10" key="1">
    <citation type="journal article" name="Sci. Rep.">
        <title>Genome-scale phylogenetic analyses confirm Olpidium as the closest living zoosporic fungus to the non-flagellated, terrestrial fungi.</title>
        <authorList>
            <person name="Chang Y."/>
            <person name="Rochon D."/>
            <person name="Sekimoto S."/>
            <person name="Wang Y."/>
            <person name="Chovatia M."/>
            <person name="Sandor L."/>
            <person name="Salamov A."/>
            <person name="Grigoriev I.V."/>
            <person name="Stajich J.E."/>
            <person name="Spatafora J.W."/>
        </authorList>
    </citation>
    <scope>NUCLEOTIDE SEQUENCE [LARGE SCALE GENOMIC DNA]</scope>
    <source>
        <strain evidence="9">S191</strain>
    </source>
</reference>
<keyword evidence="7" id="KW-0413">Isomerase</keyword>
<sequence>KENVATAASPRISRVKCGLDQAEPQRGDSGVDIGVTGTTITAGDRKRPAQPDAPHFSTKEIDAALDECRAHLANERHLAQHVSAAEPRPKSVAGYASRPATPPGLYEDKLLKPLPAEYALNSEFRDLANIIRRDIFQANPNVRWSDIAGLADSKRLVKEAVVYPLKYPQFFTGLLSPWKGLLLYGPPGTGKTVGVWRELSTVPMHHISSHFHFTDNFR</sequence>
<dbReference type="AlphaFoldDB" id="A0A8H7ZUH5"/>
<dbReference type="SUPFAM" id="SSF52540">
    <property type="entry name" value="P-loop containing nucleoside triphosphate hydrolases"/>
    <property type="match status" value="1"/>
</dbReference>
<dbReference type="Proteomes" id="UP000673691">
    <property type="component" value="Unassembled WGS sequence"/>
</dbReference>
<dbReference type="GO" id="GO:0016887">
    <property type="term" value="F:ATP hydrolysis activity"/>
    <property type="evidence" value="ECO:0007669"/>
    <property type="project" value="TreeGrafter"/>
</dbReference>
<comment type="caution">
    <text evidence="9">The sequence shown here is derived from an EMBL/GenBank/DDBJ whole genome shotgun (WGS) entry which is preliminary data.</text>
</comment>
<dbReference type="OrthoDB" id="29072at2759"/>